<proteinExistence type="predicted"/>
<feature type="transmembrane region" description="Helical" evidence="1">
    <location>
        <begin position="60"/>
        <end position="76"/>
    </location>
</feature>
<keyword evidence="1" id="KW-0472">Membrane</keyword>
<comment type="caution">
    <text evidence="2">The sequence shown here is derived from an EMBL/GenBank/DDBJ whole genome shotgun (WGS) entry which is preliminary data.</text>
</comment>
<evidence type="ECO:0000313" key="3">
    <source>
        <dbReference type="Proteomes" id="UP001642484"/>
    </source>
</evidence>
<dbReference type="EMBL" id="CAXAMN010004760">
    <property type="protein sequence ID" value="CAK9010856.1"/>
    <property type="molecule type" value="Genomic_DNA"/>
</dbReference>
<dbReference type="Proteomes" id="UP001642484">
    <property type="component" value="Unassembled WGS sequence"/>
</dbReference>
<keyword evidence="1" id="KW-1133">Transmembrane helix</keyword>
<reference evidence="2 3" key="1">
    <citation type="submission" date="2024-02" db="EMBL/GenBank/DDBJ databases">
        <authorList>
            <person name="Chen Y."/>
            <person name="Shah S."/>
            <person name="Dougan E. K."/>
            <person name="Thang M."/>
            <person name="Chan C."/>
        </authorList>
    </citation>
    <scope>NUCLEOTIDE SEQUENCE [LARGE SCALE GENOMIC DNA]</scope>
</reference>
<evidence type="ECO:0000313" key="2">
    <source>
        <dbReference type="EMBL" id="CAK9010856.1"/>
    </source>
</evidence>
<organism evidence="2 3">
    <name type="scientific">Durusdinium trenchii</name>
    <dbReference type="NCBI Taxonomy" id="1381693"/>
    <lineage>
        <taxon>Eukaryota</taxon>
        <taxon>Sar</taxon>
        <taxon>Alveolata</taxon>
        <taxon>Dinophyceae</taxon>
        <taxon>Suessiales</taxon>
        <taxon>Symbiodiniaceae</taxon>
        <taxon>Durusdinium</taxon>
    </lineage>
</organism>
<accession>A0ABP0J8Z0</accession>
<keyword evidence="1" id="KW-0812">Transmembrane</keyword>
<evidence type="ECO:0000256" key="1">
    <source>
        <dbReference type="SAM" id="Phobius"/>
    </source>
</evidence>
<feature type="transmembrane region" description="Helical" evidence="1">
    <location>
        <begin position="28"/>
        <end position="48"/>
    </location>
</feature>
<protein>
    <submittedName>
        <fullName evidence="2">Uncharacterized protein</fullName>
    </submittedName>
</protein>
<keyword evidence="3" id="KW-1185">Reference proteome</keyword>
<gene>
    <name evidence="2" type="ORF">CCMP2556_LOCUS10237</name>
</gene>
<sequence length="116" mass="12854">MLAELVVCLSHRYCCKASSPFREVLMNLRVLILIIPACVLVSVLQLFVLRMELHRPLRSAFFAALMLVMAILWRFLKGHACAKGLAGRSVPSNAHMVGAPSNGLDDQEYPCSRVSL</sequence>
<name>A0ABP0J8Z0_9DINO</name>